<evidence type="ECO:0000259" key="2">
    <source>
        <dbReference type="Pfam" id="PF00557"/>
    </source>
</evidence>
<keyword evidence="1" id="KW-0227">DNA damage</keyword>
<reference evidence="3" key="2">
    <citation type="journal article" date="2023" name="Plants (Basel)">
        <title>Annotation of the Turnera subulata (Passifloraceae) Draft Genome Reveals the S-Locus Evolved after the Divergence of Turneroideae from Passifloroideae in a Stepwise Manner.</title>
        <authorList>
            <person name="Henning P.M."/>
            <person name="Roalson E.H."/>
            <person name="Mir W."/>
            <person name="McCubbin A.G."/>
            <person name="Shore J.S."/>
        </authorList>
    </citation>
    <scope>NUCLEOTIDE SEQUENCE</scope>
    <source>
        <strain evidence="3">F60SS</strain>
    </source>
</reference>
<dbReference type="InterPro" id="IPR040258">
    <property type="entry name" value="Spt16"/>
</dbReference>
<dbReference type="AlphaFoldDB" id="A0A9Q0GFH6"/>
<dbReference type="GO" id="GO:0031491">
    <property type="term" value="F:nucleosome binding"/>
    <property type="evidence" value="ECO:0007669"/>
    <property type="project" value="TreeGrafter"/>
</dbReference>
<evidence type="ECO:0000313" key="3">
    <source>
        <dbReference type="EMBL" id="KAJ4848678.1"/>
    </source>
</evidence>
<keyword evidence="1" id="KW-0234">DNA repair</keyword>
<dbReference type="Gene3D" id="3.90.230.10">
    <property type="entry name" value="Creatinase/methionine aminopeptidase superfamily"/>
    <property type="match status" value="2"/>
</dbReference>
<dbReference type="InterPro" id="IPR036005">
    <property type="entry name" value="Creatinase/aminopeptidase-like"/>
</dbReference>
<dbReference type="EMBL" id="JAKUCV010000840">
    <property type="protein sequence ID" value="KAJ4848678.1"/>
    <property type="molecule type" value="Genomic_DNA"/>
</dbReference>
<dbReference type="OrthoDB" id="10251642at2759"/>
<dbReference type="PANTHER" id="PTHR13980:SF18">
    <property type="entry name" value="FACT COMPLEX SUBUNIT SPT16"/>
    <property type="match status" value="1"/>
</dbReference>
<keyword evidence="1" id="KW-0805">Transcription regulation</keyword>
<proteinExistence type="inferred from homology"/>
<dbReference type="InterPro" id="IPR000994">
    <property type="entry name" value="Pept_M24"/>
</dbReference>
<feature type="domain" description="Peptidase M24" evidence="2">
    <location>
        <begin position="80"/>
        <end position="155"/>
    </location>
</feature>
<keyword evidence="1" id="KW-0235">DNA replication</keyword>
<dbReference type="PANTHER" id="PTHR13980">
    <property type="entry name" value="CDC68 RELATED"/>
    <property type="match status" value="1"/>
</dbReference>
<accession>A0A9Q0GFH6</accession>
<sequence>MMNNDVVPKLESVIDEEKKASHFNLMDEAGKAIHLDNAKEKLKAGNVDICYPPIFQSGGEFDLRPRGVSNDENLYYDSTTIGALKPGNSASAVYQSALTVAQNEAPELVPNLTKNVGTRIGLEFHELGLILNAKNDRVIKARMVFNVALGFQNLQNKADNPKIRKFSLLLAETLIIGSMKMMRKKISVKLSLKQAA</sequence>
<dbReference type="GO" id="GO:0006368">
    <property type="term" value="P:transcription elongation by RNA polymerase II"/>
    <property type="evidence" value="ECO:0007669"/>
    <property type="project" value="TreeGrafter"/>
</dbReference>
<evidence type="ECO:0000313" key="4">
    <source>
        <dbReference type="Proteomes" id="UP001141552"/>
    </source>
</evidence>
<keyword evidence="4" id="KW-1185">Reference proteome</keyword>
<dbReference type="GO" id="GO:0006281">
    <property type="term" value="P:DNA repair"/>
    <property type="evidence" value="ECO:0007669"/>
    <property type="project" value="UniProtKB-UniRule"/>
</dbReference>
<organism evidence="3 4">
    <name type="scientific">Turnera subulata</name>
    <dbReference type="NCBI Taxonomy" id="218843"/>
    <lineage>
        <taxon>Eukaryota</taxon>
        <taxon>Viridiplantae</taxon>
        <taxon>Streptophyta</taxon>
        <taxon>Embryophyta</taxon>
        <taxon>Tracheophyta</taxon>
        <taxon>Spermatophyta</taxon>
        <taxon>Magnoliopsida</taxon>
        <taxon>eudicotyledons</taxon>
        <taxon>Gunneridae</taxon>
        <taxon>Pentapetalae</taxon>
        <taxon>rosids</taxon>
        <taxon>fabids</taxon>
        <taxon>Malpighiales</taxon>
        <taxon>Passifloraceae</taxon>
        <taxon>Turnera</taxon>
    </lineage>
</organism>
<dbReference type="Proteomes" id="UP001141552">
    <property type="component" value="Unassembled WGS sequence"/>
</dbReference>
<comment type="subcellular location">
    <subcellularLocation>
        <location evidence="1">Nucleus</location>
    </subcellularLocation>
    <subcellularLocation>
        <location evidence="1">Chromosome</location>
    </subcellularLocation>
</comment>
<dbReference type="SUPFAM" id="SSF55920">
    <property type="entry name" value="Creatinase/aminopeptidase"/>
    <property type="match status" value="1"/>
</dbReference>
<protein>
    <recommendedName>
        <fullName evidence="1">FACT complex subunit</fullName>
    </recommendedName>
</protein>
<comment type="similarity">
    <text evidence="1">Belongs to the peptidase M24 family. SPT16 subfamily.</text>
</comment>
<comment type="function">
    <text evidence="1">Component of the FACT complex, a general chromatin factor that acts to reorganize nucleosomes. The FACT complex is involved in multiple processes that require DNA as a template such as mRNA elongation, DNA replication and DNA repair. During transcription elongation the FACT complex acts as a histone chaperone that both destabilizes and restores nucleosomal structure. It facilitates the passage of RNA polymerase II and transcription by promoting the dissociation of one histone H2A-H2B dimer from the nucleosome, then subsequently promotes the reestablishment of the nucleosome following the passage of RNA polymerase II.</text>
</comment>
<comment type="subunit">
    <text evidence="1">Component of the FACT complex.</text>
</comment>
<comment type="caution">
    <text evidence="3">The sequence shown here is derived from an EMBL/GenBank/DDBJ whole genome shotgun (WGS) entry which is preliminary data.</text>
</comment>
<keyword evidence="1" id="KW-0158">Chromosome</keyword>
<dbReference type="GO" id="GO:0035101">
    <property type="term" value="C:FACT complex"/>
    <property type="evidence" value="ECO:0007669"/>
    <property type="project" value="UniProtKB-UniRule"/>
</dbReference>
<dbReference type="GO" id="GO:0006260">
    <property type="term" value="P:DNA replication"/>
    <property type="evidence" value="ECO:0007669"/>
    <property type="project" value="UniProtKB-KW"/>
</dbReference>
<keyword evidence="1" id="KW-0804">Transcription</keyword>
<name>A0A9Q0GFH6_9ROSI</name>
<reference evidence="3" key="1">
    <citation type="submission" date="2022-02" db="EMBL/GenBank/DDBJ databases">
        <authorList>
            <person name="Henning P.M."/>
            <person name="McCubbin A.G."/>
            <person name="Shore J.S."/>
        </authorList>
    </citation>
    <scope>NUCLEOTIDE SEQUENCE</scope>
    <source>
        <strain evidence="3">F60SS</strain>
        <tissue evidence="3">Leaves</tissue>
    </source>
</reference>
<keyword evidence="1" id="KW-0539">Nucleus</keyword>
<evidence type="ECO:0000256" key="1">
    <source>
        <dbReference type="RuleBase" id="RU367052"/>
    </source>
</evidence>
<dbReference type="Pfam" id="PF00557">
    <property type="entry name" value="Peptidase_M24"/>
    <property type="match status" value="1"/>
</dbReference>
<gene>
    <name evidence="3" type="ORF">Tsubulata_012709</name>
</gene>